<dbReference type="EMBL" id="JAVDQK010000005">
    <property type="protein sequence ID" value="MDR6218652.1"/>
    <property type="molecule type" value="Genomic_DNA"/>
</dbReference>
<protein>
    <submittedName>
        <fullName evidence="1">Uncharacterized protein</fullName>
    </submittedName>
</protein>
<dbReference type="Proteomes" id="UP001185331">
    <property type="component" value="Unassembled WGS sequence"/>
</dbReference>
<evidence type="ECO:0000313" key="1">
    <source>
        <dbReference type="EMBL" id="MDR6218652.1"/>
    </source>
</evidence>
<name>A0AAE3XBV8_9DEIO</name>
<comment type="caution">
    <text evidence="1">The sequence shown here is derived from an EMBL/GenBank/DDBJ whole genome shotgun (WGS) entry which is preliminary data.</text>
</comment>
<sequence length="38" mass="4107">MTKRTRIRTARPLNARALLLLLSAGSCGALAALLLRLM</sequence>
<accession>A0AAE3XBV8</accession>
<organism evidence="1 2">
    <name type="scientific">Deinococcus soli</name>
    <name type="common">ex Cha et al. 2016</name>
    <dbReference type="NCBI Taxonomy" id="1309411"/>
    <lineage>
        <taxon>Bacteria</taxon>
        <taxon>Thermotogati</taxon>
        <taxon>Deinococcota</taxon>
        <taxon>Deinococci</taxon>
        <taxon>Deinococcales</taxon>
        <taxon>Deinococcaceae</taxon>
        <taxon>Deinococcus</taxon>
    </lineage>
</organism>
<gene>
    <name evidence="1" type="ORF">J2Y00_002249</name>
</gene>
<dbReference type="AlphaFoldDB" id="A0AAE3XBV8"/>
<evidence type="ECO:0000313" key="2">
    <source>
        <dbReference type="Proteomes" id="UP001185331"/>
    </source>
</evidence>
<dbReference type="PROSITE" id="PS51257">
    <property type="entry name" value="PROKAR_LIPOPROTEIN"/>
    <property type="match status" value="1"/>
</dbReference>
<proteinExistence type="predicted"/>
<reference evidence="1" key="1">
    <citation type="submission" date="2023-07" db="EMBL/GenBank/DDBJ databases">
        <title>Sorghum-associated microbial communities from plants grown in Nebraska, USA.</title>
        <authorList>
            <person name="Schachtman D."/>
        </authorList>
    </citation>
    <scope>NUCLEOTIDE SEQUENCE</scope>
    <source>
        <strain evidence="1">BE330</strain>
    </source>
</reference>